<keyword evidence="4" id="KW-1185">Reference proteome</keyword>
<dbReference type="RefSeq" id="WP_386744102.1">
    <property type="nucleotide sequence ID" value="NZ_JBHRYA010000007.1"/>
</dbReference>
<dbReference type="SUPFAM" id="SSF56281">
    <property type="entry name" value="Metallo-hydrolase/oxidoreductase"/>
    <property type="match status" value="1"/>
</dbReference>
<evidence type="ECO:0000259" key="2">
    <source>
        <dbReference type="SMART" id="SM00849"/>
    </source>
</evidence>
<accession>A0ABV7XMG6</accession>
<dbReference type="PANTHER" id="PTHR43084">
    <property type="entry name" value="PERSULFIDE DIOXYGENASE ETHE1"/>
    <property type="match status" value="1"/>
</dbReference>
<dbReference type="EMBL" id="JBHRYA010000007">
    <property type="protein sequence ID" value="MFC3716735.1"/>
    <property type="molecule type" value="Genomic_DNA"/>
</dbReference>
<feature type="domain" description="Metallo-beta-lactamase" evidence="2">
    <location>
        <begin position="14"/>
        <end position="207"/>
    </location>
</feature>
<protein>
    <submittedName>
        <fullName evidence="3">MBL fold metallo-hydrolase</fullName>
    </submittedName>
</protein>
<proteinExistence type="predicted"/>
<organism evidence="3 4">
    <name type="scientific">Luteimonas soli</name>
    <dbReference type="NCBI Taxonomy" id="1648966"/>
    <lineage>
        <taxon>Bacteria</taxon>
        <taxon>Pseudomonadati</taxon>
        <taxon>Pseudomonadota</taxon>
        <taxon>Gammaproteobacteria</taxon>
        <taxon>Lysobacterales</taxon>
        <taxon>Lysobacteraceae</taxon>
        <taxon>Luteimonas</taxon>
    </lineage>
</organism>
<dbReference type="InterPro" id="IPR001279">
    <property type="entry name" value="Metallo-B-lactamas"/>
</dbReference>
<dbReference type="Gene3D" id="3.60.15.10">
    <property type="entry name" value="Ribonuclease Z/Hydroxyacylglutathione hydrolase-like"/>
    <property type="match status" value="1"/>
</dbReference>
<name>A0ABV7XMG6_9GAMM</name>
<dbReference type="PANTHER" id="PTHR43084:SF1">
    <property type="entry name" value="PERSULFIDE DIOXYGENASE ETHE1, MITOCHONDRIAL"/>
    <property type="match status" value="1"/>
</dbReference>
<reference evidence="4" key="1">
    <citation type="journal article" date="2019" name="Int. J. Syst. Evol. Microbiol.">
        <title>The Global Catalogue of Microorganisms (GCM) 10K type strain sequencing project: providing services to taxonomists for standard genome sequencing and annotation.</title>
        <authorList>
            <consortium name="The Broad Institute Genomics Platform"/>
            <consortium name="The Broad Institute Genome Sequencing Center for Infectious Disease"/>
            <person name="Wu L."/>
            <person name="Ma J."/>
        </authorList>
    </citation>
    <scope>NUCLEOTIDE SEQUENCE [LARGE SCALE GENOMIC DNA]</scope>
    <source>
        <strain evidence="4">KCTC 42441</strain>
    </source>
</reference>
<dbReference type="InterPro" id="IPR044528">
    <property type="entry name" value="POD-like_MBL-fold"/>
</dbReference>
<evidence type="ECO:0000256" key="1">
    <source>
        <dbReference type="ARBA" id="ARBA00022723"/>
    </source>
</evidence>
<sequence length="289" mass="31396">MRPEVLPFRHAGTGTWSYVVLDPASGDAALLDPVLDYEAASGRTGTQSAQALVDAVRERGANVRWLLETHAHADHVSAAHWLKTRHFPGATLAIGAGIRTVQETFRPIFNLGDDFVVDGSQFDHLFADDEVFAIGNLRVQVIAVPGHTSDSVAYLVGDALFTGDSLFMPDGGTARCDFPGGSAQLLYRSIRRLYDALPDQTRVFVCHDYGPGGREPAFETTLGEQKRANIHVRGDTGEAEYVRLREARDATLAMPALIIPSVQANIRAGALPEAEDNGIRYFKVPLDTL</sequence>
<dbReference type="InterPro" id="IPR051682">
    <property type="entry name" value="Mito_Persulfide_Diox"/>
</dbReference>
<dbReference type="SMART" id="SM00849">
    <property type="entry name" value="Lactamase_B"/>
    <property type="match status" value="1"/>
</dbReference>
<dbReference type="CDD" id="cd07724">
    <property type="entry name" value="POD-like_MBL-fold"/>
    <property type="match status" value="1"/>
</dbReference>
<keyword evidence="1" id="KW-0479">Metal-binding</keyword>
<evidence type="ECO:0000313" key="3">
    <source>
        <dbReference type="EMBL" id="MFC3716735.1"/>
    </source>
</evidence>
<dbReference type="InterPro" id="IPR036866">
    <property type="entry name" value="RibonucZ/Hydroxyglut_hydro"/>
</dbReference>
<dbReference type="Proteomes" id="UP001595705">
    <property type="component" value="Unassembled WGS sequence"/>
</dbReference>
<evidence type="ECO:0000313" key="4">
    <source>
        <dbReference type="Proteomes" id="UP001595705"/>
    </source>
</evidence>
<dbReference type="Pfam" id="PF00753">
    <property type="entry name" value="Lactamase_B"/>
    <property type="match status" value="1"/>
</dbReference>
<comment type="caution">
    <text evidence="3">The sequence shown here is derived from an EMBL/GenBank/DDBJ whole genome shotgun (WGS) entry which is preliminary data.</text>
</comment>
<gene>
    <name evidence="3" type="ORF">ACFONC_11295</name>
</gene>